<dbReference type="EMBL" id="SODU01000003">
    <property type="protein sequence ID" value="TDW88253.1"/>
    <property type="molecule type" value="Genomic_DNA"/>
</dbReference>
<sequence>MRSMGSRGSRRRTRTTVLTVANGLLIVVCLGVSIALFSQNAWILRAAAGGAVLVAIAAAFLFRHQLLVERLAHSDERAQVAQEYSRITSARVVENAEFVDLMQRRLDKIDQRLDKIDQEVATVVAAGDKHSQADAPTVVDLKLRGLAAS</sequence>
<organism evidence="2 3">
    <name type="scientific">Kribbella pratensis</name>
    <dbReference type="NCBI Taxonomy" id="2512112"/>
    <lineage>
        <taxon>Bacteria</taxon>
        <taxon>Bacillati</taxon>
        <taxon>Actinomycetota</taxon>
        <taxon>Actinomycetes</taxon>
        <taxon>Propionibacteriales</taxon>
        <taxon>Kribbellaceae</taxon>
        <taxon>Kribbella</taxon>
    </lineage>
</organism>
<name>A0ABY2FCZ4_9ACTN</name>
<feature type="transmembrane region" description="Helical" evidence="1">
    <location>
        <begin position="16"/>
        <end position="36"/>
    </location>
</feature>
<reference evidence="2 3" key="1">
    <citation type="submission" date="2019-03" db="EMBL/GenBank/DDBJ databases">
        <title>Genomic Encyclopedia of Type Strains, Phase III (KMG-III): the genomes of soil and plant-associated and newly described type strains.</title>
        <authorList>
            <person name="Whitman W."/>
        </authorList>
    </citation>
    <scope>NUCLEOTIDE SEQUENCE [LARGE SCALE GENOMIC DNA]</scope>
    <source>
        <strain evidence="2 3">VKMAc-2574</strain>
    </source>
</reference>
<feature type="transmembrane region" description="Helical" evidence="1">
    <location>
        <begin position="42"/>
        <end position="62"/>
    </location>
</feature>
<keyword evidence="1" id="KW-1133">Transmembrane helix</keyword>
<evidence type="ECO:0000313" key="3">
    <source>
        <dbReference type="Proteomes" id="UP000295060"/>
    </source>
</evidence>
<gene>
    <name evidence="2" type="ORF">EV137_6347</name>
</gene>
<dbReference type="Proteomes" id="UP000295060">
    <property type="component" value="Unassembled WGS sequence"/>
</dbReference>
<comment type="caution">
    <text evidence="2">The sequence shown here is derived from an EMBL/GenBank/DDBJ whole genome shotgun (WGS) entry which is preliminary data.</text>
</comment>
<keyword evidence="1" id="KW-0812">Transmembrane</keyword>
<keyword evidence="3" id="KW-1185">Reference proteome</keyword>
<keyword evidence="1" id="KW-0472">Membrane</keyword>
<protein>
    <submittedName>
        <fullName evidence="2">Uncharacterized protein</fullName>
    </submittedName>
</protein>
<evidence type="ECO:0000256" key="1">
    <source>
        <dbReference type="SAM" id="Phobius"/>
    </source>
</evidence>
<proteinExistence type="predicted"/>
<evidence type="ECO:0000313" key="2">
    <source>
        <dbReference type="EMBL" id="TDW88253.1"/>
    </source>
</evidence>
<accession>A0ABY2FCZ4</accession>